<organism evidence="3 4">
    <name type="scientific">Nocardia otitidiscaviarum</name>
    <dbReference type="NCBI Taxonomy" id="1823"/>
    <lineage>
        <taxon>Bacteria</taxon>
        <taxon>Bacillati</taxon>
        <taxon>Actinomycetota</taxon>
        <taxon>Actinomycetes</taxon>
        <taxon>Mycobacteriales</taxon>
        <taxon>Nocardiaceae</taxon>
        <taxon>Nocardia</taxon>
    </lineage>
</organism>
<evidence type="ECO:0000313" key="3">
    <source>
        <dbReference type="EMBL" id="QDP77620.1"/>
    </source>
</evidence>
<keyword evidence="1" id="KW-1133">Transmembrane helix</keyword>
<feature type="transmembrane region" description="Helical" evidence="1">
    <location>
        <begin position="176"/>
        <end position="197"/>
    </location>
</feature>
<dbReference type="InterPro" id="IPR002372">
    <property type="entry name" value="PQQ_rpt_dom"/>
</dbReference>
<feature type="domain" description="Pyrrolo-quinoline quinone repeat" evidence="2">
    <location>
        <begin position="240"/>
        <end position="374"/>
    </location>
</feature>
<accession>A0A516NFD3</accession>
<dbReference type="InterPro" id="IPR011047">
    <property type="entry name" value="Quinoprotein_ADH-like_sf"/>
</dbReference>
<dbReference type="Gene3D" id="2.130.10.10">
    <property type="entry name" value="YVTN repeat-like/Quinoprotein amine dehydrogenase"/>
    <property type="match status" value="1"/>
</dbReference>
<dbReference type="RefSeq" id="WP_143979334.1">
    <property type="nucleotide sequence ID" value="NZ_CP041695.1"/>
</dbReference>
<dbReference type="InterPro" id="IPR015943">
    <property type="entry name" value="WD40/YVTN_repeat-like_dom_sf"/>
</dbReference>
<reference evidence="3 4" key="1">
    <citation type="submission" date="2019-07" db="EMBL/GenBank/DDBJ databases">
        <title>Complete Genome Sequence and Methylome Analysis of Nocardia otitidis-caviarum NEB252.</title>
        <authorList>
            <person name="Fomenkov A."/>
            <person name="Anton B.P."/>
            <person name="Vincze T."/>
            <person name="Roberts R.J."/>
        </authorList>
    </citation>
    <scope>NUCLEOTIDE SEQUENCE [LARGE SCALE GENOMIC DNA]</scope>
    <source>
        <strain evidence="3 4">NEB252</strain>
    </source>
</reference>
<feature type="transmembrane region" description="Helical" evidence="1">
    <location>
        <begin position="101"/>
        <end position="123"/>
    </location>
</feature>
<sequence>MTTDPDLELSPSRSARIRAGLAGVGFGLLVGGALLGIYSRCLATTATLHDYKWDHRTPSVVGVAERFGVAAAIAATLLIAVTVAAFIRGRRSGGDEWLEGGLERLAMVVAIGSTATLLLMVWAGELPDKYEHLRTSYPYFSRLPTAVAAVGLVVVGSVLVLPLLRRVTVAWRVGYRTMSTAVAMGLVVSAAVSVVAVRAGDDTANIDHVTAAPGAAAPVPGRLGAQRYRIPVPSKREIVVAGTGFVVAAEGGLIAYDGATGAPRWHYLRVPQNGTLNLGYKPKSLLAVASGAVIIARWKELGYKAFDAFTGEILWTASEYVDDLEQINWAWPVTAQSGNPPALAYANPPALALANPTQIAGYDPRTGAREWMTDTEFADCPVAERNSWNRTITDKATGNALYRAQLCSADGRSWTRILSLDPATGAVVGTRDIAHHSSARGTSILIRTLGNTLEVVWQPPDSRDQMVVRVTAPANLATAPIQQRGKHVDDIDPTGRDLLISHSNGPGNPIVSEILDTDTGLPRYQLAEETGARPRPGYRVFLDDELVEVDDWADRNGSRELRSWSRIDGSVTTTTTVESCGQFDQLATVLPVPGATIVVCPAGSEKSDDSAIVGFGAGD</sequence>
<gene>
    <name evidence="3" type="ORF">FOH10_01505</name>
</gene>
<feature type="transmembrane region" description="Helical" evidence="1">
    <location>
        <begin position="143"/>
        <end position="164"/>
    </location>
</feature>
<dbReference type="EMBL" id="CP041695">
    <property type="protein sequence ID" value="QDP77620.1"/>
    <property type="molecule type" value="Genomic_DNA"/>
</dbReference>
<feature type="transmembrane region" description="Helical" evidence="1">
    <location>
        <begin position="19"/>
        <end position="38"/>
    </location>
</feature>
<keyword evidence="1" id="KW-0472">Membrane</keyword>
<feature type="transmembrane region" description="Helical" evidence="1">
    <location>
        <begin position="67"/>
        <end position="89"/>
    </location>
</feature>
<dbReference type="KEGG" id="nod:FOH10_01505"/>
<keyword evidence="1" id="KW-0812">Transmembrane</keyword>
<evidence type="ECO:0000313" key="4">
    <source>
        <dbReference type="Proteomes" id="UP000317039"/>
    </source>
</evidence>
<dbReference type="SUPFAM" id="SSF50998">
    <property type="entry name" value="Quinoprotein alcohol dehydrogenase-like"/>
    <property type="match status" value="1"/>
</dbReference>
<dbReference type="GeneID" id="80331078"/>
<evidence type="ECO:0000259" key="2">
    <source>
        <dbReference type="Pfam" id="PF13360"/>
    </source>
</evidence>
<proteinExistence type="predicted"/>
<dbReference type="Proteomes" id="UP000317039">
    <property type="component" value="Chromosome"/>
</dbReference>
<protein>
    <submittedName>
        <fullName evidence="3">PQQ-binding-like beta-propeller repeat protein</fullName>
    </submittedName>
</protein>
<dbReference type="Pfam" id="PF13360">
    <property type="entry name" value="PQQ_2"/>
    <property type="match status" value="1"/>
</dbReference>
<dbReference type="AlphaFoldDB" id="A0A516NFD3"/>
<evidence type="ECO:0000256" key="1">
    <source>
        <dbReference type="SAM" id="Phobius"/>
    </source>
</evidence>
<name>A0A516NFD3_9NOCA</name>